<dbReference type="Gene3D" id="3.30.420.280">
    <property type="match status" value="1"/>
</dbReference>
<dbReference type="InterPro" id="IPR035413">
    <property type="entry name" value="Terminase_L_C"/>
</dbReference>
<dbReference type="Pfam" id="PF17288">
    <property type="entry name" value="Terminase_3C"/>
    <property type="match status" value="1"/>
</dbReference>
<dbReference type="EMBL" id="AQOB01000002">
    <property type="protein sequence ID" value="EOQ39626.1"/>
    <property type="molecule type" value="Genomic_DNA"/>
</dbReference>
<reference evidence="3 4" key="1">
    <citation type="submission" date="2013-01" db="EMBL/GenBank/DDBJ databases">
        <title>The Genome Sequence of Butyricicoccus pullicaecorum 1.2.</title>
        <authorList>
            <consortium name="The Broad Institute Genome Sequencing Platform"/>
            <person name="Earl A."/>
            <person name="Ward D."/>
            <person name="Feldgarden M."/>
            <person name="Gevers D."/>
            <person name="Van Immerseel F."/>
            <person name="Eeckhaut V."/>
            <person name="Walker B."/>
            <person name="Young S.K."/>
            <person name="Zeng Q."/>
            <person name="Gargeya S."/>
            <person name="Fitzgerald M."/>
            <person name="Haas B."/>
            <person name="Abouelleil A."/>
            <person name="Alvarado L."/>
            <person name="Arachchi H.M."/>
            <person name="Berlin A.M."/>
            <person name="Chapman S.B."/>
            <person name="Dewar J."/>
            <person name="Goldberg J."/>
            <person name="Griggs A."/>
            <person name="Gujja S."/>
            <person name="Hansen M."/>
            <person name="Howarth C."/>
            <person name="Imamovic A."/>
            <person name="Larimer J."/>
            <person name="McCowan C."/>
            <person name="Murphy C."/>
            <person name="Neiman D."/>
            <person name="Pearson M."/>
            <person name="Priest M."/>
            <person name="Roberts A."/>
            <person name="Saif S."/>
            <person name="Shea T."/>
            <person name="Sisk P."/>
            <person name="Sykes S."/>
            <person name="Wortman J."/>
            <person name="Nusbaum C."/>
            <person name="Birren B."/>
        </authorList>
    </citation>
    <scope>NUCLEOTIDE SEQUENCE [LARGE SCALE GENOMIC DNA]</scope>
    <source>
        <strain evidence="3 4">1.2</strain>
    </source>
</reference>
<gene>
    <name evidence="3" type="ORF">HMPREF1526_00320</name>
</gene>
<evidence type="ECO:0000313" key="3">
    <source>
        <dbReference type="EMBL" id="EOQ39626.1"/>
    </source>
</evidence>
<dbReference type="Gene3D" id="3.40.50.300">
    <property type="entry name" value="P-loop containing nucleotide triphosphate hydrolases"/>
    <property type="match status" value="1"/>
</dbReference>
<dbReference type="Proteomes" id="UP000013981">
    <property type="component" value="Unassembled WGS sequence"/>
</dbReference>
<evidence type="ECO:0000259" key="2">
    <source>
        <dbReference type="Pfam" id="PF17288"/>
    </source>
</evidence>
<dbReference type="PANTHER" id="PTHR39184">
    <property type="match status" value="1"/>
</dbReference>
<sequence>MTSLKIDQREQVIRLPEVVGRGYKTFWNFKGRYRVCKGSRASKKSKTTALNIIKRMMQYPQANTLVVRKVFRTLKDSCFTELKWAINRLGAQAYWEVKESPLEMTYRPTGQKIYFRGLDDPMKVTSITVEWGYLCWCWVEEAYEIMNEADFDMLDESIRGAIPEETGLFKQITLTFNPWNEKHWIRKRFFGEVTGQDAQGNPVYQFHDSWTSPDGQIYATTTNYLCNEWLDEADRKVFEVMKRSNPRRYQVAGLGGWGIVDGLVYENWREEVFDVAQISQKAGVKSAFGLDFGYTNDPSALFCGLVSKSKRTIWVFDELYEKALTNRVICERVTAMGYAKERIKADAAEPKSIDELREQGLRHIQAARKGRDSVNNGIQYIQGYQIIIHPRCVHFLTEISNYTWATDKFGNRINTPIDDFNHLMDAMRYALEGMLTGENFSFD</sequence>
<comment type="caution">
    <text evidence="3">The sequence shown here is derived from an EMBL/GenBank/DDBJ whole genome shotgun (WGS) entry which is preliminary data.</text>
</comment>
<dbReference type="InterPro" id="IPR035412">
    <property type="entry name" value="Terminase_L_N"/>
</dbReference>
<dbReference type="GO" id="GO:0004519">
    <property type="term" value="F:endonuclease activity"/>
    <property type="evidence" value="ECO:0007669"/>
    <property type="project" value="InterPro"/>
</dbReference>
<dbReference type="InterPro" id="IPR044269">
    <property type="entry name" value="Terminase_large_su_SPP1-like"/>
</dbReference>
<protein>
    <submittedName>
        <fullName evidence="3">PBSX family phage terminase, large subunit</fullName>
    </submittedName>
</protein>
<dbReference type="GO" id="GO:0016887">
    <property type="term" value="F:ATP hydrolysis activity"/>
    <property type="evidence" value="ECO:0007669"/>
    <property type="project" value="InterPro"/>
</dbReference>
<dbReference type="Pfam" id="PF04466">
    <property type="entry name" value="Terminase_3"/>
    <property type="match status" value="1"/>
</dbReference>
<feature type="domain" description="Phage terminase large subunit C-terminal" evidence="2">
    <location>
        <begin position="291"/>
        <end position="432"/>
    </location>
</feature>
<keyword evidence="4" id="KW-1185">Reference proteome</keyword>
<dbReference type="HOGENOM" id="CLU_035697_3_0_9"/>
<evidence type="ECO:0000313" key="4">
    <source>
        <dbReference type="Proteomes" id="UP000013981"/>
    </source>
</evidence>
<dbReference type="eggNOG" id="COG1783">
    <property type="taxonomic scope" value="Bacteria"/>
</dbReference>
<evidence type="ECO:0000259" key="1">
    <source>
        <dbReference type="Pfam" id="PF04466"/>
    </source>
</evidence>
<dbReference type="InterPro" id="IPR006437">
    <property type="entry name" value="Phage_terminase_lsu"/>
</dbReference>
<feature type="domain" description="Phage terminase large subunit N-terminal" evidence="1">
    <location>
        <begin position="32"/>
        <end position="255"/>
    </location>
</feature>
<dbReference type="AlphaFoldDB" id="R8W503"/>
<dbReference type="InterPro" id="IPR027417">
    <property type="entry name" value="P-loop_NTPase"/>
</dbReference>
<dbReference type="GO" id="GO:0005524">
    <property type="term" value="F:ATP binding"/>
    <property type="evidence" value="ECO:0007669"/>
    <property type="project" value="InterPro"/>
</dbReference>
<dbReference type="NCBIfam" id="TIGR01547">
    <property type="entry name" value="phage_term_2"/>
    <property type="match status" value="1"/>
</dbReference>
<organism evidence="3 4">
    <name type="scientific">Butyricicoccus pullicaecorum 1.2</name>
    <dbReference type="NCBI Taxonomy" id="1203606"/>
    <lineage>
        <taxon>Bacteria</taxon>
        <taxon>Bacillati</taxon>
        <taxon>Bacillota</taxon>
        <taxon>Clostridia</taxon>
        <taxon>Eubacteriales</taxon>
        <taxon>Butyricicoccaceae</taxon>
        <taxon>Butyricicoccus</taxon>
    </lineage>
</organism>
<accession>R8W503</accession>
<proteinExistence type="inferred from homology"/>
<dbReference type="PANTHER" id="PTHR39184:SF1">
    <property type="entry name" value="PBSX PHAGE TERMINASE LARGE SUBUNIT"/>
    <property type="match status" value="1"/>
</dbReference>
<dbReference type="InterPro" id="IPR052380">
    <property type="entry name" value="Viral_DNA_packaging_terminase"/>
</dbReference>
<dbReference type="HAMAP" id="MF_04145">
    <property type="entry name" value="TERL_SPP1"/>
    <property type="match status" value="1"/>
</dbReference>
<dbReference type="RefSeq" id="WP_016146529.1">
    <property type="nucleotide sequence ID" value="NZ_KB976103.1"/>
</dbReference>
<name>R8W503_9FIRM</name>
<dbReference type="PATRIC" id="fig|1203606.4.peg.292"/>